<feature type="transmembrane region" description="Helical" evidence="7">
    <location>
        <begin position="185"/>
        <end position="203"/>
    </location>
</feature>
<gene>
    <name evidence="8" type="ORF">E8M12_06885</name>
</gene>
<evidence type="ECO:0000256" key="6">
    <source>
        <dbReference type="ARBA" id="ARBA00023136"/>
    </source>
</evidence>
<evidence type="ECO:0000313" key="9">
    <source>
        <dbReference type="Proteomes" id="UP000307999"/>
    </source>
</evidence>
<dbReference type="OrthoDB" id="9804822at2"/>
<dbReference type="GO" id="GO:0005886">
    <property type="term" value="C:plasma membrane"/>
    <property type="evidence" value="ECO:0007669"/>
    <property type="project" value="UniProtKB-SubCell"/>
</dbReference>
<reference evidence="8 9" key="1">
    <citation type="submission" date="2019-04" db="EMBL/GenBank/DDBJ databases">
        <title>Thalassotalea guangxiensis sp. nov., isolated from sediment of the coastal wetland.</title>
        <authorList>
            <person name="Zheng S."/>
            <person name="Zhang D."/>
        </authorList>
    </citation>
    <scope>NUCLEOTIDE SEQUENCE [LARGE SCALE GENOMIC DNA]</scope>
    <source>
        <strain evidence="8 9">ZS-4</strain>
    </source>
</reference>
<sequence>MVTEYLTYATMSALVAALPGPSNFIAAENGAMAGLRKSGVAVTGHLTAVLLLASLSAMGLTSLVLASPTAFMLLKLMGCGYLCYLGINIIRSANAIASGNEPLSRSAKRRHMWRKHFTVAITNPKALLFFSALLPQFVNADRPMAEQFIPLMCISMCSAFTFPMLYAFLGKQSNQFNISNRHKAFIKRLFGLSFIVFALSLVTT</sequence>
<evidence type="ECO:0000313" key="8">
    <source>
        <dbReference type="EMBL" id="TKB45961.1"/>
    </source>
</evidence>
<dbReference type="Pfam" id="PF01810">
    <property type="entry name" value="LysE"/>
    <property type="match status" value="1"/>
</dbReference>
<evidence type="ECO:0000256" key="7">
    <source>
        <dbReference type="SAM" id="Phobius"/>
    </source>
</evidence>
<evidence type="ECO:0000256" key="4">
    <source>
        <dbReference type="ARBA" id="ARBA00022692"/>
    </source>
</evidence>
<organism evidence="8 9">
    <name type="scientific">Thalassotalea mangrovi</name>
    <dbReference type="NCBI Taxonomy" id="2572245"/>
    <lineage>
        <taxon>Bacteria</taxon>
        <taxon>Pseudomonadati</taxon>
        <taxon>Pseudomonadota</taxon>
        <taxon>Gammaproteobacteria</taxon>
        <taxon>Alteromonadales</taxon>
        <taxon>Colwelliaceae</taxon>
        <taxon>Thalassotalea</taxon>
    </lineage>
</organism>
<dbReference type="AlphaFoldDB" id="A0A4U1B7S8"/>
<feature type="transmembrane region" description="Helical" evidence="7">
    <location>
        <begin position="117"/>
        <end position="137"/>
    </location>
</feature>
<feature type="transmembrane region" description="Helical" evidence="7">
    <location>
        <begin position="6"/>
        <end position="27"/>
    </location>
</feature>
<feature type="transmembrane region" description="Helical" evidence="7">
    <location>
        <begin position="149"/>
        <end position="169"/>
    </location>
</feature>
<keyword evidence="5 7" id="KW-1133">Transmembrane helix</keyword>
<comment type="subcellular location">
    <subcellularLocation>
        <location evidence="1">Cell membrane</location>
        <topology evidence="1">Multi-pass membrane protein</topology>
    </subcellularLocation>
</comment>
<evidence type="ECO:0000256" key="3">
    <source>
        <dbReference type="ARBA" id="ARBA00022475"/>
    </source>
</evidence>
<dbReference type="PANTHER" id="PTHR30086:SF14">
    <property type="entry name" value="HOMOSERINE_HOMOSERINE LACTONE EFFLUX PROTEIN"/>
    <property type="match status" value="1"/>
</dbReference>
<evidence type="ECO:0000256" key="5">
    <source>
        <dbReference type="ARBA" id="ARBA00022989"/>
    </source>
</evidence>
<comment type="similarity">
    <text evidence="2">Belongs to the Rht family.</text>
</comment>
<feature type="transmembrane region" description="Helical" evidence="7">
    <location>
        <begin position="39"/>
        <end position="66"/>
    </location>
</feature>
<name>A0A4U1B7S8_9GAMM</name>
<dbReference type="Proteomes" id="UP000307999">
    <property type="component" value="Unassembled WGS sequence"/>
</dbReference>
<dbReference type="EMBL" id="SWDB01000011">
    <property type="protein sequence ID" value="TKB45961.1"/>
    <property type="molecule type" value="Genomic_DNA"/>
</dbReference>
<dbReference type="InterPro" id="IPR001123">
    <property type="entry name" value="LeuE-type"/>
</dbReference>
<keyword evidence="3" id="KW-1003">Cell membrane</keyword>
<proteinExistence type="inferred from homology"/>
<evidence type="ECO:0000256" key="2">
    <source>
        <dbReference type="ARBA" id="ARBA00007928"/>
    </source>
</evidence>
<keyword evidence="9" id="KW-1185">Reference proteome</keyword>
<dbReference type="PANTHER" id="PTHR30086">
    <property type="entry name" value="ARGININE EXPORTER PROTEIN ARGO"/>
    <property type="match status" value="1"/>
</dbReference>
<keyword evidence="6 7" id="KW-0472">Membrane</keyword>
<accession>A0A4U1B7S8</accession>
<dbReference type="PIRSF" id="PIRSF006324">
    <property type="entry name" value="LeuE"/>
    <property type="match status" value="1"/>
</dbReference>
<feature type="transmembrane region" description="Helical" evidence="7">
    <location>
        <begin position="72"/>
        <end position="96"/>
    </location>
</feature>
<dbReference type="RefSeq" id="WP_136735356.1">
    <property type="nucleotide sequence ID" value="NZ_SWDB01000011.1"/>
</dbReference>
<dbReference type="GO" id="GO:0042970">
    <property type="term" value="F:homoserine transmembrane transporter activity"/>
    <property type="evidence" value="ECO:0007669"/>
    <property type="project" value="TreeGrafter"/>
</dbReference>
<evidence type="ECO:0000256" key="1">
    <source>
        <dbReference type="ARBA" id="ARBA00004651"/>
    </source>
</evidence>
<protein>
    <submittedName>
        <fullName evidence="8">LysE family translocator</fullName>
    </submittedName>
</protein>
<comment type="caution">
    <text evidence="8">The sequence shown here is derived from an EMBL/GenBank/DDBJ whole genome shotgun (WGS) entry which is preliminary data.</text>
</comment>
<keyword evidence="4 7" id="KW-0812">Transmembrane</keyword>